<comment type="caution">
    <text evidence="2">The sequence shown here is derived from an EMBL/GenBank/DDBJ whole genome shotgun (WGS) entry which is preliminary data.</text>
</comment>
<evidence type="ECO:0000313" key="3">
    <source>
        <dbReference type="Proteomes" id="UP001215598"/>
    </source>
</evidence>
<accession>A0AAD7J852</accession>
<evidence type="ECO:0000313" key="2">
    <source>
        <dbReference type="EMBL" id="KAJ7756547.1"/>
    </source>
</evidence>
<keyword evidence="3" id="KW-1185">Reference proteome</keyword>
<sequence>MSKFYDCKKCPLKNGADHQLTTKERSEHNRELATYRATQKRDDELTAALNDMKIADSEDGLQDTAGRSVNALLANTPNARGTGSAKDKPVGRVQKRKEATMAAIDEMLAQAIASLEVPKEFDAHNVDQVADMRSKLKVASESGRGAEKALHSLEDSSQKEAMTSQLRILEMRINVIGNVLPAETTALAYDSSHLAQNPVEELDLIAQVMVLLGVVCHVIMRLGAKPTNFVLGTATLLIRLVMSLNPVTQLDGTETLDPQQEHVLEQLPSSLYIALQRFKIDGKTVQYAVCPSCHYTHPPNNPDSPVPRYPEKCTNRVVGKSGRTVCSTKLLTLRDGLVKP</sequence>
<proteinExistence type="predicted"/>
<evidence type="ECO:0000256" key="1">
    <source>
        <dbReference type="SAM" id="MobiDB-lite"/>
    </source>
</evidence>
<dbReference type="EMBL" id="JARKIB010000046">
    <property type="protein sequence ID" value="KAJ7756547.1"/>
    <property type="molecule type" value="Genomic_DNA"/>
</dbReference>
<organism evidence="2 3">
    <name type="scientific">Mycena metata</name>
    <dbReference type="NCBI Taxonomy" id="1033252"/>
    <lineage>
        <taxon>Eukaryota</taxon>
        <taxon>Fungi</taxon>
        <taxon>Dikarya</taxon>
        <taxon>Basidiomycota</taxon>
        <taxon>Agaricomycotina</taxon>
        <taxon>Agaricomycetes</taxon>
        <taxon>Agaricomycetidae</taxon>
        <taxon>Agaricales</taxon>
        <taxon>Marasmiineae</taxon>
        <taxon>Mycenaceae</taxon>
        <taxon>Mycena</taxon>
    </lineage>
</organism>
<dbReference type="Proteomes" id="UP001215598">
    <property type="component" value="Unassembled WGS sequence"/>
</dbReference>
<dbReference type="AlphaFoldDB" id="A0AAD7J852"/>
<gene>
    <name evidence="2" type="ORF">B0H16DRAFT_1458010</name>
</gene>
<feature type="region of interest" description="Disordered" evidence="1">
    <location>
        <begin position="74"/>
        <end position="96"/>
    </location>
</feature>
<name>A0AAD7J852_9AGAR</name>
<reference evidence="2" key="1">
    <citation type="submission" date="2023-03" db="EMBL/GenBank/DDBJ databases">
        <title>Massive genome expansion in bonnet fungi (Mycena s.s.) driven by repeated elements and novel gene families across ecological guilds.</title>
        <authorList>
            <consortium name="Lawrence Berkeley National Laboratory"/>
            <person name="Harder C.B."/>
            <person name="Miyauchi S."/>
            <person name="Viragh M."/>
            <person name="Kuo A."/>
            <person name="Thoen E."/>
            <person name="Andreopoulos B."/>
            <person name="Lu D."/>
            <person name="Skrede I."/>
            <person name="Drula E."/>
            <person name="Henrissat B."/>
            <person name="Morin E."/>
            <person name="Kohler A."/>
            <person name="Barry K."/>
            <person name="LaButti K."/>
            <person name="Morin E."/>
            <person name="Salamov A."/>
            <person name="Lipzen A."/>
            <person name="Mereny Z."/>
            <person name="Hegedus B."/>
            <person name="Baldrian P."/>
            <person name="Stursova M."/>
            <person name="Weitz H."/>
            <person name="Taylor A."/>
            <person name="Grigoriev I.V."/>
            <person name="Nagy L.G."/>
            <person name="Martin F."/>
            <person name="Kauserud H."/>
        </authorList>
    </citation>
    <scope>NUCLEOTIDE SEQUENCE</scope>
    <source>
        <strain evidence="2">CBHHK182m</strain>
    </source>
</reference>
<protein>
    <submittedName>
        <fullName evidence="2">Uncharacterized protein</fullName>
    </submittedName>
</protein>